<keyword evidence="2" id="KW-1185">Reference proteome</keyword>
<organism evidence="1 2">
    <name type="scientific">Seiridium unicorne</name>
    <dbReference type="NCBI Taxonomy" id="138068"/>
    <lineage>
        <taxon>Eukaryota</taxon>
        <taxon>Fungi</taxon>
        <taxon>Dikarya</taxon>
        <taxon>Ascomycota</taxon>
        <taxon>Pezizomycotina</taxon>
        <taxon>Sordariomycetes</taxon>
        <taxon>Xylariomycetidae</taxon>
        <taxon>Amphisphaeriales</taxon>
        <taxon>Sporocadaceae</taxon>
        <taxon>Seiridium</taxon>
    </lineage>
</organism>
<protein>
    <submittedName>
        <fullName evidence="1">Uncharacterized protein</fullName>
    </submittedName>
</protein>
<proteinExistence type="predicted"/>
<sequence length="169" mass="19181">MAPSAADELALQREEMNSSKVYTCSAGQVLLWRIGFPDLWREYVRPSPDSGWLGILLNCTELHPASRQRRLASWRHKPPELTSTIDFLNWPSHEHRFLLIFDSDPGIIPGTPRESMETTARHVLMLRKTSYLLALRTSRARFVPVTCNAAHGTRVGIDTLIREPGPSTY</sequence>
<reference evidence="1 2" key="1">
    <citation type="journal article" date="2024" name="J. Plant Pathol.">
        <title>Sequence and assembly of the genome of Seiridium unicorne, isolate CBS 538.82, causal agent of cypress canker disease.</title>
        <authorList>
            <person name="Scali E."/>
            <person name="Rocca G.D."/>
            <person name="Danti R."/>
            <person name="Garbelotto M."/>
            <person name="Barberini S."/>
            <person name="Baroncelli R."/>
            <person name="Emiliani G."/>
        </authorList>
    </citation>
    <scope>NUCLEOTIDE SEQUENCE [LARGE SCALE GENOMIC DNA]</scope>
    <source>
        <strain evidence="1 2">BM-138-508</strain>
    </source>
</reference>
<gene>
    <name evidence="1" type="ORF">SUNI508_01676</name>
</gene>
<evidence type="ECO:0000313" key="1">
    <source>
        <dbReference type="EMBL" id="KAK9416259.1"/>
    </source>
</evidence>
<evidence type="ECO:0000313" key="2">
    <source>
        <dbReference type="Proteomes" id="UP001408356"/>
    </source>
</evidence>
<accession>A0ABR2UP08</accession>
<dbReference type="EMBL" id="JARVKF010000407">
    <property type="protein sequence ID" value="KAK9416259.1"/>
    <property type="molecule type" value="Genomic_DNA"/>
</dbReference>
<comment type="caution">
    <text evidence="1">The sequence shown here is derived from an EMBL/GenBank/DDBJ whole genome shotgun (WGS) entry which is preliminary data.</text>
</comment>
<dbReference type="Proteomes" id="UP001408356">
    <property type="component" value="Unassembled WGS sequence"/>
</dbReference>
<name>A0ABR2UP08_9PEZI</name>